<dbReference type="Pfam" id="PF00361">
    <property type="entry name" value="Proton_antipo_M"/>
    <property type="match status" value="1"/>
</dbReference>
<dbReference type="NCBIfam" id="NF005141">
    <property type="entry name" value="PRK06590.1"/>
    <property type="match status" value="1"/>
</dbReference>
<evidence type="ECO:0000256" key="7">
    <source>
        <dbReference type="SAM" id="Phobius"/>
    </source>
</evidence>
<dbReference type="PRINTS" id="PR01434">
    <property type="entry name" value="NADHDHGNASE5"/>
</dbReference>
<feature type="transmembrane region" description="Helical" evidence="7">
    <location>
        <begin position="168"/>
        <end position="191"/>
    </location>
</feature>
<dbReference type="GO" id="GO:0042773">
    <property type="term" value="P:ATP synthesis coupled electron transport"/>
    <property type="evidence" value="ECO:0007669"/>
    <property type="project" value="InterPro"/>
</dbReference>
<dbReference type="Pfam" id="PF00662">
    <property type="entry name" value="Proton_antipo_N"/>
    <property type="match status" value="1"/>
</dbReference>
<reference evidence="10 11" key="1">
    <citation type="submission" date="2016-09" db="EMBL/GenBank/DDBJ databases">
        <title>Desulfuribacillus arsenicus sp. nov., an obligately anaerobic, dissimilatory arsenic- and antimonate-reducing bacterium isolated from anoxic sediments.</title>
        <authorList>
            <person name="Abin C.A."/>
            <person name="Hollibaugh J.T."/>
        </authorList>
    </citation>
    <scope>NUCLEOTIDE SEQUENCE [LARGE SCALE GENOMIC DNA]</scope>
    <source>
        <strain evidence="10 11">MLFW-2</strain>
    </source>
</reference>
<feature type="transmembrane region" description="Helical" evidence="7">
    <location>
        <begin position="112"/>
        <end position="130"/>
    </location>
</feature>
<dbReference type="EMBL" id="MJAT01000022">
    <property type="protein sequence ID" value="OEH85450.1"/>
    <property type="molecule type" value="Genomic_DNA"/>
</dbReference>
<organism evidence="10 11">
    <name type="scientific">Desulfuribacillus stibiiarsenatis</name>
    <dbReference type="NCBI Taxonomy" id="1390249"/>
    <lineage>
        <taxon>Bacteria</taxon>
        <taxon>Bacillati</taxon>
        <taxon>Bacillota</taxon>
        <taxon>Desulfuribacillia</taxon>
        <taxon>Desulfuribacillales</taxon>
        <taxon>Desulfuribacillaceae</taxon>
        <taxon>Desulfuribacillus</taxon>
    </lineage>
</organism>
<feature type="transmembrane region" description="Helical" evidence="7">
    <location>
        <begin position="596"/>
        <end position="618"/>
    </location>
</feature>
<dbReference type="GO" id="GO:0012505">
    <property type="term" value="C:endomembrane system"/>
    <property type="evidence" value="ECO:0007669"/>
    <property type="project" value="UniProtKB-SubCell"/>
</dbReference>
<proteinExistence type="inferred from homology"/>
<feature type="transmembrane region" description="Helical" evidence="7">
    <location>
        <begin position="490"/>
        <end position="513"/>
    </location>
</feature>
<dbReference type="PANTHER" id="PTHR42829:SF2">
    <property type="entry name" value="NADH-UBIQUINONE OXIDOREDUCTASE CHAIN 5"/>
    <property type="match status" value="1"/>
</dbReference>
<comment type="caution">
    <text evidence="10">The sequence shown here is derived from an EMBL/GenBank/DDBJ whole genome shotgun (WGS) entry which is preliminary data.</text>
</comment>
<evidence type="ECO:0000256" key="6">
    <source>
        <dbReference type="RuleBase" id="RU000320"/>
    </source>
</evidence>
<evidence type="ECO:0000313" key="10">
    <source>
        <dbReference type="EMBL" id="OEH85450.1"/>
    </source>
</evidence>
<dbReference type="AlphaFoldDB" id="A0A1E5L5P8"/>
<accession>A0A1E5L5P8</accession>
<feature type="transmembrane region" description="Helical" evidence="7">
    <location>
        <begin position="80"/>
        <end position="100"/>
    </location>
</feature>
<evidence type="ECO:0000256" key="1">
    <source>
        <dbReference type="ARBA" id="ARBA00004127"/>
    </source>
</evidence>
<feature type="transmembrane region" description="Helical" evidence="7">
    <location>
        <begin position="136"/>
        <end position="156"/>
    </location>
</feature>
<feature type="transmembrane region" description="Helical" evidence="7">
    <location>
        <begin position="30"/>
        <end position="50"/>
    </location>
</feature>
<sequence length="619" mass="67870">MIQYAWLIPVFPLLAFVLLLLFGRSLKENAAYVGIIALLASFGLSVLVLFERTGGENYRQVINWLTFGDTTITMGFEVTALNAMMLFIVTLVSLLVHMFSRDYLHGDDRYPVFFSYLGLFTFSMLGLVLAPNILQLFIFWELVGLCSYLLVGFWFFKPEAAAAAKKAFLTTRIGDVGLFVGLILTFIYTGSFEYDTIFTAIREGVVEQTTITIIALLIFLGAVGKSAQFPLHVWLPDAMEGPTPVSALIHAATMVAAGVYLVAVMYPMFMASSTAMTVVAYTGAITAIFAASIGLVQNDIKRVLAYSTVSQLGFMILALGTAGYVAGLFHLMTHAFFKALLFLGAGSVIHGVHSQDINEMGGLWSKMKVTAVTFLIGSLAIAGIPPLAGFWSKDEIFASVWQSGDRVLFVITITTAAMTAFYMFRLFFMTFAGKYRGKHEPHESGPFMLIPLIVLSVFAIGAGFVNSPFMHHALGDYLIYGTYIGEQALASGWMMILSVILGIAGIFLAWLIYAKGAISRDTIPNMFPRLYRLLYDKYYIDEIYANAIVKPIVSFGKGLWAFDRTIVDGIVNGVAGATQRTGKFFSLRHNGQVQTYGMVTIIGGIAIFAIAFLLRGYLG</sequence>
<dbReference type="OrthoDB" id="9807568at2"/>
<feature type="domain" description="NADH:quinone oxidoreductase/Mrp antiporter transmembrane" evidence="8">
    <location>
        <begin position="130"/>
        <end position="419"/>
    </location>
</feature>
<evidence type="ECO:0000259" key="9">
    <source>
        <dbReference type="Pfam" id="PF00662"/>
    </source>
</evidence>
<comment type="similarity">
    <text evidence="2">Belongs to the CPA3 antiporters (TC 2.A.63) subunit A family.</text>
</comment>
<evidence type="ECO:0000256" key="5">
    <source>
        <dbReference type="ARBA" id="ARBA00023136"/>
    </source>
</evidence>
<comment type="subcellular location">
    <subcellularLocation>
        <location evidence="1">Endomembrane system</location>
        <topology evidence="1">Multi-pass membrane protein</topology>
    </subcellularLocation>
    <subcellularLocation>
        <location evidence="6">Membrane</location>
        <topology evidence="6">Multi-pass membrane protein</topology>
    </subcellularLocation>
</comment>
<evidence type="ECO:0000313" key="11">
    <source>
        <dbReference type="Proteomes" id="UP000095255"/>
    </source>
</evidence>
<feature type="transmembrane region" description="Helical" evidence="7">
    <location>
        <begin position="211"/>
        <end position="235"/>
    </location>
</feature>
<evidence type="ECO:0000259" key="8">
    <source>
        <dbReference type="Pfam" id="PF00361"/>
    </source>
</evidence>
<dbReference type="Gene3D" id="1.20.5.2700">
    <property type="match status" value="1"/>
</dbReference>
<dbReference type="InterPro" id="IPR018393">
    <property type="entry name" value="NADHpl_OxRdtase_5_subgr"/>
</dbReference>
<evidence type="ECO:0000256" key="3">
    <source>
        <dbReference type="ARBA" id="ARBA00022692"/>
    </source>
</evidence>
<evidence type="ECO:0000256" key="2">
    <source>
        <dbReference type="ARBA" id="ARBA00008483"/>
    </source>
</evidence>
<dbReference type="GO" id="GO:0008137">
    <property type="term" value="F:NADH dehydrogenase (ubiquinone) activity"/>
    <property type="evidence" value="ECO:0007669"/>
    <property type="project" value="InterPro"/>
</dbReference>
<dbReference type="Proteomes" id="UP000095255">
    <property type="component" value="Unassembled WGS sequence"/>
</dbReference>
<feature type="transmembrane region" description="Helical" evidence="7">
    <location>
        <begin position="303"/>
        <end position="325"/>
    </location>
</feature>
<dbReference type="InterPro" id="IPR003945">
    <property type="entry name" value="NU5C-like"/>
</dbReference>
<feature type="domain" description="NADH-Ubiquinone oxidoreductase (complex I) chain 5 N-terminal" evidence="9">
    <location>
        <begin position="64"/>
        <end position="114"/>
    </location>
</feature>
<dbReference type="GO" id="GO:0015990">
    <property type="term" value="P:electron transport coupled proton transport"/>
    <property type="evidence" value="ECO:0007669"/>
    <property type="project" value="TreeGrafter"/>
</dbReference>
<dbReference type="RefSeq" id="WP_069702277.1">
    <property type="nucleotide sequence ID" value="NZ_MJAT01000022.1"/>
</dbReference>
<feature type="transmembrane region" description="Helical" evidence="7">
    <location>
        <begin position="449"/>
        <end position="470"/>
    </location>
</feature>
<name>A0A1E5L5P8_9FIRM</name>
<dbReference type="NCBIfam" id="TIGR01974">
    <property type="entry name" value="NDH_I_L"/>
    <property type="match status" value="1"/>
</dbReference>
<feature type="transmembrane region" description="Helical" evidence="7">
    <location>
        <begin position="247"/>
        <end position="269"/>
    </location>
</feature>
<protein>
    <submittedName>
        <fullName evidence="10">NADH-quinone oxidoreductase subunit L</fullName>
    </submittedName>
</protein>
<dbReference type="GO" id="GO:0003954">
    <property type="term" value="F:NADH dehydrogenase activity"/>
    <property type="evidence" value="ECO:0007669"/>
    <property type="project" value="TreeGrafter"/>
</dbReference>
<dbReference type="PRINTS" id="PR01435">
    <property type="entry name" value="NPOXDRDTASE5"/>
</dbReference>
<keyword evidence="11" id="KW-1185">Reference proteome</keyword>
<keyword evidence="5 7" id="KW-0472">Membrane</keyword>
<gene>
    <name evidence="10" type="ORF">BHU72_05025</name>
</gene>
<feature type="transmembrane region" description="Helical" evidence="7">
    <location>
        <begin position="6"/>
        <end position="23"/>
    </location>
</feature>
<feature type="transmembrane region" description="Helical" evidence="7">
    <location>
        <begin position="369"/>
        <end position="388"/>
    </location>
</feature>
<feature type="transmembrane region" description="Helical" evidence="7">
    <location>
        <begin position="331"/>
        <end position="349"/>
    </location>
</feature>
<dbReference type="InterPro" id="IPR001516">
    <property type="entry name" value="Proton_antipo_N"/>
</dbReference>
<feature type="transmembrane region" description="Helical" evidence="7">
    <location>
        <begin position="275"/>
        <end position="296"/>
    </location>
</feature>
<evidence type="ECO:0000256" key="4">
    <source>
        <dbReference type="ARBA" id="ARBA00022989"/>
    </source>
</evidence>
<dbReference type="STRING" id="1390249.BHU72_05025"/>
<dbReference type="GO" id="GO:0016020">
    <property type="term" value="C:membrane"/>
    <property type="evidence" value="ECO:0007669"/>
    <property type="project" value="UniProtKB-SubCell"/>
</dbReference>
<dbReference type="InterPro" id="IPR001750">
    <property type="entry name" value="ND/Mrp_TM"/>
</dbReference>
<keyword evidence="3 6" id="KW-0812">Transmembrane</keyword>
<keyword evidence="4 7" id="KW-1133">Transmembrane helix</keyword>
<feature type="transmembrane region" description="Helical" evidence="7">
    <location>
        <begin position="408"/>
        <end position="428"/>
    </location>
</feature>
<dbReference type="PANTHER" id="PTHR42829">
    <property type="entry name" value="NADH-UBIQUINONE OXIDOREDUCTASE CHAIN 5"/>
    <property type="match status" value="1"/>
</dbReference>